<dbReference type="EC" id="3.2.2.-" evidence="5"/>
<keyword evidence="5" id="KW-0326">Glycosidase</keyword>
<dbReference type="Pfam" id="PF03167">
    <property type="entry name" value="UDG"/>
    <property type="match status" value="1"/>
</dbReference>
<gene>
    <name evidence="5" type="ORF">J2S59_000862</name>
</gene>
<evidence type="ECO:0000256" key="1">
    <source>
        <dbReference type="ARBA" id="ARBA00022763"/>
    </source>
</evidence>
<dbReference type="EMBL" id="JAUSQM010000001">
    <property type="protein sequence ID" value="MDP9821053.1"/>
    <property type="molecule type" value="Genomic_DNA"/>
</dbReference>
<keyword evidence="6" id="KW-1185">Reference proteome</keyword>
<dbReference type="PANTHER" id="PTHR12159:SF9">
    <property type="entry name" value="G_T MISMATCH-SPECIFIC THYMINE DNA GLYCOSYLASE"/>
    <property type="match status" value="1"/>
</dbReference>
<dbReference type="InterPro" id="IPR005122">
    <property type="entry name" value="Uracil-DNA_glycosylase-like"/>
</dbReference>
<comment type="caution">
    <text evidence="5">The sequence shown here is derived from an EMBL/GenBank/DDBJ whole genome shotgun (WGS) entry which is preliminary data.</text>
</comment>
<dbReference type="InterPro" id="IPR015637">
    <property type="entry name" value="MUG/TDG"/>
</dbReference>
<keyword evidence="2 5" id="KW-0378">Hydrolase</keyword>
<reference evidence="5 6" key="1">
    <citation type="submission" date="2023-07" db="EMBL/GenBank/DDBJ databases">
        <title>Sequencing the genomes of 1000 actinobacteria strains.</title>
        <authorList>
            <person name="Klenk H.-P."/>
        </authorList>
    </citation>
    <scope>NUCLEOTIDE SEQUENCE [LARGE SCALE GENOMIC DNA]</scope>
    <source>
        <strain evidence="5 6">GD13</strain>
    </source>
</reference>
<evidence type="ECO:0000259" key="4">
    <source>
        <dbReference type="Pfam" id="PF03167"/>
    </source>
</evidence>
<dbReference type="Proteomes" id="UP001240447">
    <property type="component" value="Unassembled WGS sequence"/>
</dbReference>
<dbReference type="CDD" id="cd10028">
    <property type="entry name" value="UDG-F2_TDG_MUG"/>
    <property type="match status" value="1"/>
</dbReference>
<proteinExistence type="predicted"/>
<dbReference type="RefSeq" id="WP_068117042.1">
    <property type="nucleotide sequence ID" value="NZ_CCXJ01000063.1"/>
</dbReference>
<keyword evidence="3" id="KW-0234">DNA repair</keyword>
<evidence type="ECO:0000313" key="6">
    <source>
        <dbReference type="Proteomes" id="UP001240447"/>
    </source>
</evidence>
<dbReference type="GO" id="GO:0016798">
    <property type="term" value="F:hydrolase activity, acting on glycosyl bonds"/>
    <property type="evidence" value="ECO:0007669"/>
    <property type="project" value="UniProtKB-KW"/>
</dbReference>
<protein>
    <submittedName>
        <fullName evidence="5">TDG/mug DNA glycosylase family protein</fullName>
        <ecNumber evidence="5">3.2.2.-</ecNumber>
    </submittedName>
</protein>
<sequence>MLPDLLRPGLAVVFCGTAVATASAARGHYYSGPGNKFWQLLHEAGFTPILLCPEDDASLLDHGVGLTDLVKGVAQSHDAGLDYSGTSSVAAHIVAASPAWVAFNGLTAGRAAATQLGLARKKEVALGEQPWGIGASRVFVLPSSSGANAGMPYTEKLKWWRELYERASTDS</sequence>
<evidence type="ECO:0000256" key="3">
    <source>
        <dbReference type="ARBA" id="ARBA00023204"/>
    </source>
</evidence>
<organism evidence="5 6">
    <name type="scientific">Nocardioides massiliensis</name>
    <dbReference type="NCBI Taxonomy" id="1325935"/>
    <lineage>
        <taxon>Bacteria</taxon>
        <taxon>Bacillati</taxon>
        <taxon>Actinomycetota</taxon>
        <taxon>Actinomycetes</taxon>
        <taxon>Propionibacteriales</taxon>
        <taxon>Nocardioidaceae</taxon>
        <taxon>Nocardioides</taxon>
    </lineage>
</organism>
<dbReference type="SUPFAM" id="SSF52141">
    <property type="entry name" value="Uracil-DNA glycosylase-like"/>
    <property type="match status" value="1"/>
</dbReference>
<dbReference type="PANTHER" id="PTHR12159">
    <property type="entry name" value="G/T AND G/U MISMATCH-SPECIFIC DNA GLYCOSYLASE"/>
    <property type="match status" value="1"/>
</dbReference>
<feature type="domain" description="Uracil-DNA glycosylase-like" evidence="4">
    <location>
        <begin position="4"/>
        <end position="163"/>
    </location>
</feature>
<keyword evidence="1" id="KW-0227">DNA damage</keyword>
<evidence type="ECO:0000313" key="5">
    <source>
        <dbReference type="EMBL" id="MDP9821053.1"/>
    </source>
</evidence>
<dbReference type="Gene3D" id="3.40.470.10">
    <property type="entry name" value="Uracil-DNA glycosylase-like domain"/>
    <property type="match status" value="1"/>
</dbReference>
<name>A0ABT9NKW5_9ACTN</name>
<dbReference type="InterPro" id="IPR036895">
    <property type="entry name" value="Uracil-DNA_glycosylase-like_sf"/>
</dbReference>
<evidence type="ECO:0000256" key="2">
    <source>
        <dbReference type="ARBA" id="ARBA00022801"/>
    </source>
</evidence>
<accession>A0ABT9NKW5</accession>